<feature type="region of interest" description="Disordered" evidence="3">
    <location>
        <begin position="1"/>
        <end position="31"/>
    </location>
</feature>
<dbReference type="GO" id="GO:0060237">
    <property type="term" value="P:regulation of fungal-type cell wall organization"/>
    <property type="evidence" value="ECO:0007669"/>
    <property type="project" value="TreeGrafter"/>
</dbReference>
<feature type="coiled-coil region" evidence="2">
    <location>
        <begin position="1197"/>
        <end position="1231"/>
    </location>
</feature>
<dbReference type="InterPro" id="IPR000198">
    <property type="entry name" value="RhoGAP_dom"/>
</dbReference>
<dbReference type="CDD" id="cd00159">
    <property type="entry name" value="RhoGAP"/>
    <property type="match status" value="1"/>
</dbReference>
<feature type="domain" description="Rho-GAP" evidence="4">
    <location>
        <begin position="470"/>
        <end position="692"/>
    </location>
</feature>
<keyword evidence="1" id="KW-0343">GTPase activation</keyword>
<dbReference type="GO" id="GO:0005096">
    <property type="term" value="F:GTPase activator activity"/>
    <property type="evidence" value="ECO:0007669"/>
    <property type="project" value="UniProtKB-KW"/>
</dbReference>
<feature type="region of interest" description="Disordered" evidence="3">
    <location>
        <begin position="86"/>
        <end position="169"/>
    </location>
</feature>
<dbReference type="CDD" id="cd22265">
    <property type="entry name" value="UDM1_RNF168"/>
    <property type="match status" value="1"/>
</dbReference>
<sequence>MATITDSPSSTYGLASQLRTPPLPSLYGSEAGRDLPVLDIVPSSAKKVTPAMRDELRLSPKITGTPAWISRSDSSTSVQKVHAAAAVRSSLAPSTRSDGDGEVVLGRHNGDSQTARSSLKGLEDDDAASFQTPLSSPELLHITKPKFSLNAQRLGSPPPRRVRPSSPPFLASALESSTLVGAFPGEDSNDSGTINISFPSLGSLDLGVQFDESAGALYSTFRPAGDSKRNSTKTLPNSHETETPPPVPILADTTSAISATVDRTDVFNASVASRDTPILGQSPTVEPTAPVVEKVKPSRPSPAQASGPFPNNTASPKSAISSKVSSSVVAPNKSGRLPSNLLSLARRTAHISDTVGYAWRLALLEKLEAITGSFLTIEDAEAILSIGDSPSSKATNRSSHRKSLIGMPTVRVSTSPRKLLKNNSNEIVAASGARNTFFLKMKRALGSPAAESEKADTTTKPQAIKGIFGVPLTVAAEYGFVTSMIAGQRHELPGVCFSAVEEIYRRGQGMNVHGLLVHNGEASRVAKLVAIYNTAPEYGEQHDLSIESIHNVTALLKKYLRDLPEPVLDQRLWKLFLSACVYSTNSIKVRVTSAQVILRLLPTPNFSLLVYMVAFLSQIPLFPENRISLESVSHIVGAMIMSPRESSPRSHSKGSKLLAHITGPTDTIDSSANAKRAEEALLWLLKHWSLVADGLLEPDFDVDVDAVLDRDPVSSSTRSDSFSYTNGDLVEELDGAADPLRFLPNDDLKKAMSQPEASSSRATLLIAPTAKPKVEQSKVAKIEPPSIDPDTWTETLGSPRALDILATPEVLPPLRSGSVHVDPATAETPDMSQYSQKTPVNASPVERVVSTFADSTVTSRHVRTKTVTPVILDWQPAKGDAPLSHEAHEPQSIEAVVEEEFEDQPPPTPAKEFTPDPYGVRNSSVGPPPSQDLPTTPLSEDTTPVSPTVGIHQVASRELQEDFFIAGANEEVAPVPVLEGERRGSSLSSSASSAQEGALTPFSSARPDSILASYSMDRSARNSKASRKSINSANGFARARREDAYGPLGIDESVLDDLMDFDDDTSSAVLKFPSPPGSAKTRFSDLTPTVLASIAKMHASRRASRASVSSQESARSGPSGLPRLVDAEQLDEAKRTIDAQRVEITDLWKQLTDLEMQRASERQRLSLLQGEIVELRAASEAKALPQVDEKQIHAEWETKLAEQNKLAQEQLQASKAELEEVRKEMRVKDDESKKQIASLSSQLDAIRSLLMAGMAGGVSA</sequence>
<feature type="compositionally biased region" description="Polar residues" evidence="3">
    <location>
        <begin position="1"/>
        <end position="19"/>
    </location>
</feature>
<dbReference type="AlphaFoldDB" id="A0A238FA42"/>
<gene>
    <name evidence="5" type="ORF">BQ2448_77</name>
</gene>
<evidence type="ECO:0000256" key="3">
    <source>
        <dbReference type="SAM" id="MobiDB-lite"/>
    </source>
</evidence>
<protein>
    <submittedName>
        <fullName evidence="5">BQ2448_77 protein</fullName>
    </submittedName>
</protein>
<feature type="region of interest" description="Disordered" evidence="3">
    <location>
        <begin position="1101"/>
        <end position="1125"/>
    </location>
</feature>
<dbReference type="GO" id="GO:0005938">
    <property type="term" value="C:cell cortex"/>
    <property type="evidence" value="ECO:0007669"/>
    <property type="project" value="TreeGrafter"/>
</dbReference>
<evidence type="ECO:0000259" key="4">
    <source>
        <dbReference type="PROSITE" id="PS50238"/>
    </source>
</evidence>
<evidence type="ECO:0000313" key="6">
    <source>
        <dbReference type="Proteomes" id="UP000198372"/>
    </source>
</evidence>
<feature type="region of interest" description="Disordered" evidence="3">
    <location>
        <begin position="276"/>
        <end position="320"/>
    </location>
</feature>
<reference evidence="6" key="1">
    <citation type="submission" date="2016-09" db="EMBL/GenBank/DDBJ databases">
        <authorList>
            <person name="Jeantristanb JTB J.-T."/>
            <person name="Ricardo R."/>
        </authorList>
    </citation>
    <scope>NUCLEOTIDE SEQUENCE [LARGE SCALE GENOMIC DNA]</scope>
</reference>
<dbReference type="InterPro" id="IPR051025">
    <property type="entry name" value="RhoGAP"/>
</dbReference>
<dbReference type="PANTHER" id="PTHR15228">
    <property type="entry name" value="SPERMATHECAL PHYSIOLOGY VARIANT"/>
    <property type="match status" value="1"/>
</dbReference>
<accession>A0A238FA42</accession>
<dbReference type="EMBL" id="FMSP01000003">
    <property type="protein sequence ID" value="SCV67956.1"/>
    <property type="molecule type" value="Genomic_DNA"/>
</dbReference>
<name>A0A238FA42_9BASI</name>
<feature type="compositionally biased region" description="Low complexity" evidence="3">
    <location>
        <begin position="985"/>
        <end position="999"/>
    </location>
</feature>
<dbReference type="Pfam" id="PF00620">
    <property type="entry name" value="RhoGAP"/>
    <property type="match status" value="1"/>
</dbReference>
<organism evidence="5 6">
    <name type="scientific">Microbotryum intermedium</name>
    <dbReference type="NCBI Taxonomy" id="269621"/>
    <lineage>
        <taxon>Eukaryota</taxon>
        <taxon>Fungi</taxon>
        <taxon>Dikarya</taxon>
        <taxon>Basidiomycota</taxon>
        <taxon>Pucciniomycotina</taxon>
        <taxon>Microbotryomycetes</taxon>
        <taxon>Microbotryales</taxon>
        <taxon>Microbotryaceae</taxon>
        <taxon>Microbotryum</taxon>
    </lineage>
</organism>
<dbReference type="OrthoDB" id="79452at2759"/>
<dbReference type="STRING" id="269621.A0A238FA42"/>
<feature type="compositionally biased region" description="Low complexity" evidence="3">
    <location>
        <begin position="1105"/>
        <end position="1116"/>
    </location>
</feature>
<proteinExistence type="predicted"/>
<feature type="compositionally biased region" description="Polar residues" evidence="3">
    <location>
        <begin position="301"/>
        <end position="313"/>
    </location>
</feature>
<evidence type="ECO:0000313" key="5">
    <source>
        <dbReference type="EMBL" id="SCV67956.1"/>
    </source>
</evidence>
<feature type="region of interest" description="Disordered" evidence="3">
    <location>
        <begin position="62"/>
        <end position="81"/>
    </location>
</feature>
<feature type="region of interest" description="Disordered" evidence="3">
    <location>
        <begin position="974"/>
        <end position="1038"/>
    </location>
</feature>
<dbReference type="Gene3D" id="1.10.555.10">
    <property type="entry name" value="Rho GTPase activation protein"/>
    <property type="match status" value="1"/>
</dbReference>
<evidence type="ECO:0000256" key="1">
    <source>
        <dbReference type="ARBA" id="ARBA00022468"/>
    </source>
</evidence>
<feature type="compositionally biased region" description="Polar residues" evidence="3">
    <location>
        <begin position="932"/>
        <end position="946"/>
    </location>
</feature>
<feature type="region of interest" description="Disordered" evidence="3">
    <location>
        <begin position="220"/>
        <end position="250"/>
    </location>
</feature>
<dbReference type="GO" id="GO:0007165">
    <property type="term" value="P:signal transduction"/>
    <property type="evidence" value="ECO:0007669"/>
    <property type="project" value="InterPro"/>
</dbReference>
<dbReference type="PANTHER" id="PTHR15228:SF25">
    <property type="entry name" value="F-BAR DOMAIN-CONTAINING PROTEIN"/>
    <property type="match status" value="1"/>
</dbReference>
<dbReference type="InterPro" id="IPR008936">
    <property type="entry name" value="Rho_GTPase_activation_prot"/>
</dbReference>
<keyword evidence="6" id="KW-1185">Reference proteome</keyword>
<evidence type="ECO:0000256" key="2">
    <source>
        <dbReference type="SAM" id="Coils"/>
    </source>
</evidence>
<dbReference type="PROSITE" id="PS50238">
    <property type="entry name" value="RHOGAP"/>
    <property type="match status" value="1"/>
</dbReference>
<dbReference type="Proteomes" id="UP000198372">
    <property type="component" value="Unassembled WGS sequence"/>
</dbReference>
<keyword evidence="2" id="KW-0175">Coiled coil</keyword>
<dbReference type="SMART" id="SM00324">
    <property type="entry name" value="RhoGAP"/>
    <property type="match status" value="1"/>
</dbReference>
<dbReference type="SUPFAM" id="SSF48350">
    <property type="entry name" value="GTPase activation domain, GAP"/>
    <property type="match status" value="1"/>
</dbReference>
<feature type="region of interest" description="Disordered" evidence="3">
    <location>
        <begin position="898"/>
        <end position="953"/>
    </location>
</feature>